<evidence type="ECO:0000313" key="2">
    <source>
        <dbReference type="EMBL" id="CAA0110471.1"/>
    </source>
</evidence>
<organism evidence="2 3">
    <name type="scientific">Starkeya nomas</name>
    <dbReference type="NCBI Taxonomy" id="2666134"/>
    <lineage>
        <taxon>Bacteria</taxon>
        <taxon>Pseudomonadati</taxon>
        <taxon>Pseudomonadota</taxon>
        <taxon>Alphaproteobacteria</taxon>
        <taxon>Hyphomicrobiales</taxon>
        <taxon>Xanthobacteraceae</taxon>
        <taxon>Starkeya</taxon>
    </lineage>
</organism>
<evidence type="ECO:0000256" key="1">
    <source>
        <dbReference type="SAM" id="MobiDB-lite"/>
    </source>
</evidence>
<sequence>MAQKLSGLAPLREDPISTVKRLPRAPRRVAPEIVEARPLRPTAAPVSTYVRPPEAPRSNDLLDVAAALQSFSPVLTQAFENMEAKQAASAEAAVAQSTVEELQAHVRAGTSPISSSPFAAKAFAKSAATQLATRRVQALQTAWDSGEFDRDTGDFDAFIAGAAAEDLKGIQDTDAKEIYGAVLNKFSPRLRAQATEYKVKREKDTALTAVGDTWFAAVTLGISEGKSPAELQAALRGQYGYYKDTMGLQPQELDGVVLNVSRRLAENPNNEKYVEHFLSDTRGGIGSIAAKQDAGPTAQVILNRAQSTTAAYQKEQLRLQNKAAADADQARVQSSLEVAAENGTLAFMTPVDVRTEAGDTKTVTADDQQKQGVELIRKKAESMAAQGNPEGGMNYRIGALSKNGLVDPQFTRFTDTANPEAVPASLKPNLTKVREKLGDLQQGSWEFLSPSTWPLPGRSGNGVGAITMTDDVARKLEQWGEFYVRLGKSPDDAVELAKERIQAGHTIVNGNPVPTTDRAVPENFRAIAEHKLKQWADTYGVRYGYEAGDLTVEPAGDGQQGVWTIIRAHGDGPVLVEEEDARGGLNFSLRAAKVEQEAAAKAAVVEAQNAKQQRRNAPANAGRVRRNGPQ</sequence>
<dbReference type="EMBL" id="CACSAS010000001">
    <property type="protein sequence ID" value="CAA0110471.1"/>
    <property type="molecule type" value="Genomic_DNA"/>
</dbReference>
<gene>
    <name evidence="2" type="ORF">STARVERO_03837</name>
</gene>
<name>A0A5S9PZ97_9HYPH</name>
<accession>A0A5S9PZ97</accession>
<reference evidence="2 3" key="1">
    <citation type="submission" date="2019-12" db="EMBL/GenBank/DDBJ databases">
        <authorList>
            <person name="Reyes-Prieto M."/>
        </authorList>
    </citation>
    <scope>NUCLEOTIDE SEQUENCE [LARGE SCALE GENOMIC DNA]</scope>
    <source>
        <strain evidence="2">HF14-78462</strain>
    </source>
</reference>
<dbReference type="AlphaFoldDB" id="A0A5S9PZ97"/>
<dbReference type="Proteomes" id="UP000433050">
    <property type="component" value="Unassembled WGS sequence"/>
</dbReference>
<protein>
    <submittedName>
        <fullName evidence="2">Uncharacterized protein</fullName>
    </submittedName>
</protein>
<feature type="region of interest" description="Disordered" evidence="1">
    <location>
        <begin position="1"/>
        <end position="23"/>
    </location>
</feature>
<proteinExistence type="predicted"/>
<keyword evidence="3" id="KW-1185">Reference proteome</keyword>
<evidence type="ECO:0000313" key="3">
    <source>
        <dbReference type="Proteomes" id="UP000433050"/>
    </source>
</evidence>
<feature type="region of interest" description="Disordered" evidence="1">
    <location>
        <begin position="605"/>
        <end position="630"/>
    </location>
</feature>